<feature type="transmembrane region" description="Helical" evidence="2">
    <location>
        <begin position="1538"/>
        <end position="1559"/>
    </location>
</feature>
<feature type="compositionally biased region" description="Basic residues" evidence="1">
    <location>
        <begin position="1283"/>
        <end position="1295"/>
    </location>
</feature>
<feature type="region of interest" description="Disordered" evidence="1">
    <location>
        <begin position="1266"/>
        <end position="1353"/>
    </location>
</feature>
<gene>
    <name evidence="3" type="ORF">PECUL_23A049310</name>
</gene>
<proteinExistence type="predicted"/>
<sequence length="1684" mass="190865">MMHILFCTYYSAIGKDKVIVVVDDLDDNSKEMKDRILQNQPSIGKLAQDLFLFRTEEKGEWMKYLPALQPVDEKQLRKKLHTVTGWIKLGEPSYLKAENVCGDNKGFSSAITSFFKGVSNPLNKLKTPEGKHTVGIFSRSAEEEYSWLQILLRSQRFRDCVQEVRPCYISNNHQEFTQNVSQCTFGILYHSMNKERSYVTESMNYLMNLSSTFGRDKVIVVVDDLDDDSLDVKHMILQGQPSIGTLAQELILFSKQEKIPSDGRAMTQNVLEKLKKIEAIIQVADKRIRPSDQSHEPTGEPSYLKAQKVCDDIKGSQNPRNHSSSTNPLQGFVSEKYRVGIFSRSSEEEYSWLQNLLGSKGFRDRVQEVRPCYISNSGYRQFTQDVSQCTFGILYHTKNRGRINITDVTDSLYDKELEYLSEKLGKKKVVVVIDDLEDSGSEQKNRILANQPSIGRLAQNLILIAEIQTGGEHKKCVSYTESSEIKRKANFRQREGSVHQFWRLDRSQSYSTGYSSGSQFHGVAVLLLMAAKGWIVFGYTCPFRYNKIGWYNINWKSPGYVLSYIMDSPKHTVGIFSRSSEEEYSWLQTQLRSNGFRDCVQEVRPCYISNSRYREFTQDVSQCTFGILYHTKNRGRINITDVTDSLYDKELEYLSEKLGKERVIVLVDDVEQDTSGVRRRILENQRSIGNLSEELFVFTNEEKVISLLKKNAKEKNWNNVPAPYCWTTADWYKINSNILSSPIINKAWWAQCDGHKLYCSQEGSLQNVLSLVYNIGTGVHLRPDRRSSASAQWFGVSRVSLYIESSRVAHGSASRAHCRAGACMCRQGRGRPSNPLVKAGGWSKCRRRKVAENIGRALRVVIMATVQGYLNWIHPRNLNHEISQCSFAILYHTKNRGRVNITDVTDSLYDNELEALSKRLGRSSVIVVADDMEDSSEVEKARILENQPNIGRLAQDLFLFSTEEKMNLSGDPRYQTYQSVSVAKKEEIKKLINGSNITCKGKCCKILAIVVFCAVFLTLNGGLADVKEITIGSSGLDWMKALPHAPLRCPRSFLSSSLPLGMLGLPRAPHTSLQCRPPISQRRPPSPALDCNWFETVLLPKEKMTNKVIGIFSRESDDTYKWLSDYLQSLPRVREVNKIYIGNNSSQMFNEGLHSSHFAILYHSKNRGRINITDVTDSLYDKELEKLSNKLGKKRVIVVVDNLEDSSNAKKTLILEKQPTIARLATELFLFSTEEMATFDKESPSQHSSSPRAQKLLNMEEIIFGKAPKMSTKHKNNMDTPKHSKKVKGRSKKKTSMVTPKHGEEVKRDTEEDTDRVGVPSASDVSKASKMSTKHKNNMDTPKHSKKIKGKTKGSNQQFGYWFSRHGQAALSWLSGANAASLPGELASRGIREPKLSLKRPILFRDSFWKQHITGMTQRSRYVANSFNDSRVVSREVSKCSFAILYHTKNRGRINITDVTDSLYDRELETLSARLGKNNVIVVIDDLDDVSETRKIKIIQNQPKIANLARELFLFNDDKSNNLEKIKNIIQEYALPKYFIWMIFAIIVIVLVIIVASLLRSHDHSPMDTTTTLPMNMSTMMTTDITTTLPMNMSTTMTTDITTTLPMNISMNVTTTVTMNMTTNITINMTLADMPMNVTTKTPMDTTTSLDTTAERSSMFHPRSSSFTPIPAPSATAPNSSLVP</sequence>
<evidence type="ECO:0000256" key="1">
    <source>
        <dbReference type="SAM" id="MobiDB-lite"/>
    </source>
</evidence>
<reference evidence="3" key="1">
    <citation type="submission" date="2022-03" db="EMBL/GenBank/DDBJ databases">
        <authorList>
            <person name="Alioto T."/>
            <person name="Alioto T."/>
            <person name="Gomez Garrido J."/>
        </authorList>
    </citation>
    <scope>NUCLEOTIDE SEQUENCE</scope>
</reference>
<name>A0AAD1SR17_PELCU</name>
<feature type="region of interest" description="Disordered" evidence="1">
    <location>
        <begin position="1655"/>
        <end position="1684"/>
    </location>
</feature>
<organism evidence="3 4">
    <name type="scientific">Pelobates cultripes</name>
    <name type="common">Western spadefoot toad</name>
    <dbReference type="NCBI Taxonomy" id="61616"/>
    <lineage>
        <taxon>Eukaryota</taxon>
        <taxon>Metazoa</taxon>
        <taxon>Chordata</taxon>
        <taxon>Craniata</taxon>
        <taxon>Vertebrata</taxon>
        <taxon>Euteleostomi</taxon>
        <taxon>Amphibia</taxon>
        <taxon>Batrachia</taxon>
        <taxon>Anura</taxon>
        <taxon>Pelobatoidea</taxon>
        <taxon>Pelobatidae</taxon>
        <taxon>Pelobates</taxon>
    </lineage>
</organism>
<keyword evidence="2" id="KW-0472">Membrane</keyword>
<dbReference type="Proteomes" id="UP001295444">
    <property type="component" value="Chromosome 07"/>
</dbReference>
<dbReference type="EMBL" id="OW240918">
    <property type="protein sequence ID" value="CAH2308061.1"/>
    <property type="molecule type" value="Genomic_DNA"/>
</dbReference>
<keyword evidence="2" id="KW-1133">Transmembrane helix</keyword>
<feature type="compositionally biased region" description="Basic and acidic residues" evidence="1">
    <location>
        <begin position="1301"/>
        <end position="1310"/>
    </location>
</feature>
<evidence type="ECO:0000313" key="3">
    <source>
        <dbReference type="EMBL" id="CAH2308061.1"/>
    </source>
</evidence>
<protein>
    <submittedName>
        <fullName evidence="3">Uncharacterized protein</fullName>
    </submittedName>
</protein>
<evidence type="ECO:0000313" key="4">
    <source>
        <dbReference type="Proteomes" id="UP001295444"/>
    </source>
</evidence>
<keyword evidence="4" id="KW-1185">Reference proteome</keyword>
<keyword evidence="2" id="KW-0812">Transmembrane</keyword>
<evidence type="ECO:0000256" key="2">
    <source>
        <dbReference type="SAM" id="Phobius"/>
    </source>
</evidence>
<accession>A0AAD1SR17</accession>